<proteinExistence type="predicted"/>
<sequence length="92" mass="9779">MDPELNALATEALRLLVDSILVFPGERRGEVEVSLRGDLAFFLQADAVQASNAKTAAALNGHGRSGFGLEVLRTLDAGTGFGLWRTALRAQP</sequence>
<accession>A0A437MG35</accession>
<evidence type="ECO:0000313" key="2">
    <source>
        <dbReference type="Proteomes" id="UP000282957"/>
    </source>
</evidence>
<organism evidence="1 2">
    <name type="scientific">Rhodovarius crocodyli</name>
    <dbReference type="NCBI Taxonomy" id="1979269"/>
    <lineage>
        <taxon>Bacteria</taxon>
        <taxon>Pseudomonadati</taxon>
        <taxon>Pseudomonadota</taxon>
        <taxon>Alphaproteobacteria</taxon>
        <taxon>Acetobacterales</taxon>
        <taxon>Roseomonadaceae</taxon>
        <taxon>Rhodovarius</taxon>
    </lineage>
</organism>
<reference evidence="1 2" key="1">
    <citation type="submission" date="2019-01" db="EMBL/GenBank/DDBJ databases">
        <authorList>
            <person name="Chen W.-M."/>
        </authorList>
    </citation>
    <scope>NUCLEOTIDE SEQUENCE [LARGE SCALE GENOMIC DNA]</scope>
    <source>
        <strain evidence="1 2">CCP-6</strain>
    </source>
</reference>
<name>A0A437MG35_9PROT</name>
<gene>
    <name evidence="1" type="ORF">EOD42_09215</name>
</gene>
<evidence type="ECO:0000313" key="1">
    <source>
        <dbReference type="EMBL" id="RVT96589.1"/>
    </source>
</evidence>
<protein>
    <submittedName>
        <fullName evidence="1">Uncharacterized protein</fullName>
    </submittedName>
</protein>
<dbReference type="AlphaFoldDB" id="A0A437MG35"/>
<keyword evidence="2" id="KW-1185">Reference proteome</keyword>
<comment type="caution">
    <text evidence="1">The sequence shown here is derived from an EMBL/GenBank/DDBJ whole genome shotgun (WGS) entry which is preliminary data.</text>
</comment>
<dbReference type="EMBL" id="SACL01000003">
    <property type="protein sequence ID" value="RVT96589.1"/>
    <property type="molecule type" value="Genomic_DNA"/>
</dbReference>
<dbReference type="Proteomes" id="UP000282957">
    <property type="component" value="Unassembled WGS sequence"/>
</dbReference>